<protein>
    <recommendedName>
        <fullName evidence="4">Glycoside hydrolase family 65</fullName>
    </recommendedName>
</protein>
<dbReference type="GO" id="GO:0005975">
    <property type="term" value="P:carbohydrate metabolic process"/>
    <property type="evidence" value="ECO:0007669"/>
    <property type="project" value="InterPro"/>
</dbReference>
<dbReference type="AlphaFoldDB" id="A0A939LQG0"/>
<sequence>MTVDREALVRRHDPVADRIDPASPLSVGNGELCLTVDVTGLQTFPELYPVADPAGGPAGTLLGTQSQWGWHSAPAPEGVDLTLRRRPYRTPRGEVLYVDADALAGSDDTALDPAARWLRANPHRLDLVRAGLVTWRAEDGGRPDGEGGTAGVVRGGRRAARAPSPSQVTSRGQRLDLWTGVLTSQVDVGPWGLEVTTACHPARDVLAVRIDAGRVAPGDGTGATPDGQDDDAGVGIRLAFPYGSTSWSNAADWEHPEEHRTVLVHEGDGVVVERWLRGVEGTEELTYVARLGLGPGVEVEQIGPHEVVVTAAGGALDLTVELAADPVVGPRLDVDAVLEASRAHWPAFWSRGAALDLSGSTDPRAAELERRVVLSQYLTAIQCAGSLPPQETGLTCNSWRGRFHLEMHWWHAAHFALWGRPDLLERSMGWYVTALPAARETARIQGYDGARWPKQIAPDARESPSDIGPFLLWQQPHVIHLAELLRRAGSPEAEERYAEIVDATARFMADVAEPGADGYGLGPPLVPAQESYNTVRDRATNPPFELAAWAWALEVAQQWRERAGLRREPHWDAVRHHMVRPLVRDGKYEAIGVEPYTIRTDHPSMVYGLGVIPPTDVLDPEVVRATLQGVLEDWDWASTWGWDYPALAMTATRLGDATTAVDALLLEVPKNQHLPNGHNRQTDHLPLYLPGNGGLLAAVALMAAGWEDGPDSPGFGSGWQVQHEGFVRAPGRAARPSTT</sequence>
<evidence type="ECO:0000256" key="1">
    <source>
        <dbReference type="SAM" id="MobiDB-lite"/>
    </source>
</evidence>
<dbReference type="Proteomes" id="UP000664209">
    <property type="component" value="Unassembled WGS sequence"/>
</dbReference>
<reference evidence="2" key="1">
    <citation type="submission" date="2021-03" db="EMBL/GenBank/DDBJ databases">
        <title>Actinotalea soli sp. nov., isolated from soil.</title>
        <authorList>
            <person name="Ping W."/>
            <person name="Zhang J."/>
        </authorList>
    </citation>
    <scope>NUCLEOTIDE SEQUENCE</scope>
    <source>
        <strain evidence="2">BY-33</strain>
    </source>
</reference>
<proteinExistence type="predicted"/>
<name>A0A939LQG0_9CELL</name>
<dbReference type="EMBL" id="JAGEMK010000006">
    <property type="protein sequence ID" value="MBO1752536.1"/>
    <property type="molecule type" value="Genomic_DNA"/>
</dbReference>
<accession>A0A939LQG0</accession>
<feature type="region of interest" description="Disordered" evidence="1">
    <location>
        <begin position="139"/>
        <end position="171"/>
    </location>
</feature>
<dbReference type="InterPro" id="IPR008928">
    <property type="entry name" value="6-hairpin_glycosidase_sf"/>
</dbReference>
<evidence type="ECO:0000313" key="3">
    <source>
        <dbReference type="Proteomes" id="UP000664209"/>
    </source>
</evidence>
<comment type="caution">
    <text evidence="2">The sequence shown here is derived from an EMBL/GenBank/DDBJ whole genome shotgun (WGS) entry which is preliminary data.</text>
</comment>
<dbReference type="SUPFAM" id="SSF48208">
    <property type="entry name" value="Six-hairpin glycosidases"/>
    <property type="match status" value="1"/>
</dbReference>
<gene>
    <name evidence="2" type="ORF">J4G33_12055</name>
</gene>
<dbReference type="InterPro" id="IPR012341">
    <property type="entry name" value="6hp_glycosidase-like_sf"/>
</dbReference>
<evidence type="ECO:0000313" key="2">
    <source>
        <dbReference type="EMBL" id="MBO1752536.1"/>
    </source>
</evidence>
<dbReference type="Gene3D" id="1.50.10.10">
    <property type="match status" value="1"/>
</dbReference>
<organism evidence="2 3">
    <name type="scientific">Actinotalea soli</name>
    <dbReference type="NCBI Taxonomy" id="2819234"/>
    <lineage>
        <taxon>Bacteria</taxon>
        <taxon>Bacillati</taxon>
        <taxon>Actinomycetota</taxon>
        <taxon>Actinomycetes</taxon>
        <taxon>Micrococcales</taxon>
        <taxon>Cellulomonadaceae</taxon>
        <taxon>Actinotalea</taxon>
    </lineage>
</organism>
<dbReference type="RefSeq" id="WP_208056219.1">
    <property type="nucleotide sequence ID" value="NZ_JAGEMK010000006.1"/>
</dbReference>
<keyword evidence="3" id="KW-1185">Reference proteome</keyword>
<evidence type="ECO:0008006" key="4">
    <source>
        <dbReference type="Google" id="ProtNLM"/>
    </source>
</evidence>